<evidence type="ECO:0000256" key="4">
    <source>
        <dbReference type="ARBA" id="ARBA00022475"/>
    </source>
</evidence>
<dbReference type="Pfam" id="PF03544">
    <property type="entry name" value="TonB_C"/>
    <property type="match status" value="1"/>
</dbReference>
<feature type="region of interest" description="Disordered" evidence="10">
    <location>
        <begin position="52"/>
        <end position="111"/>
    </location>
</feature>
<evidence type="ECO:0000256" key="7">
    <source>
        <dbReference type="ARBA" id="ARBA00022927"/>
    </source>
</evidence>
<keyword evidence="14" id="KW-1185">Reference proteome</keyword>
<feature type="compositionally biased region" description="Low complexity" evidence="10">
    <location>
        <begin position="77"/>
        <end position="89"/>
    </location>
</feature>
<comment type="similarity">
    <text evidence="2">Belongs to the TonB family.</text>
</comment>
<sequence length="183" mass="19739">MNDPMQRPIDPPPPEQPPKDPPRKGSSPLVWILLLVVLVALGWYALTQRGTTDTAELPPTPVIDDPAAPPAEREPATRTTPRADTAPARPADREARPLAQPEIPYPPAAARSREEGSLILLVQVDANGNATDVTVEKRSGSRDLDRAAQQAVRDWKFEPAIQGGKPTASTVRVPIDFTLQDAG</sequence>
<evidence type="ECO:0000256" key="9">
    <source>
        <dbReference type="ARBA" id="ARBA00023136"/>
    </source>
</evidence>
<dbReference type="Proteomes" id="UP001256588">
    <property type="component" value="Unassembled WGS sequence"/>
</dbReference>
<evidence type="ECO:0000256" key="3">
    <source>
        <dbReference type="ARBA" id="ARBA00022448"/>
    </source>
</evidence>
<dbReference type="PANTHER" id="PTHR33446">
    <property type="entry name" value="PROTEIN TONB-RELATED"/>
    <property type="match status" value="1"/>
</dbReference>
<keyword evidence="5" id="KW-0997">Cell inner membrane</keyword>
<dbReference type="SUPFAM" id="SSF74653">
    <property type="entry name" value="TolA/TonB C-terminal domain"/>
    <property type="match status" value="1"/>
</dbReference>
<feature type="transmembrane region" description="Helical" evidence="11">
    <location>
        <begin position="28"/>
        <end position="46"/>
    </location>
</feature>
<proteinExistence type="inferred from homology"/>
<keyword evidence="7" id="KW-0653">Protein transport</keyword>
<name>A0ABU1XWJ2_9GAMM</name>
<evidence type="ECO:0000256" key="10">
    <source>
        <dbReference type="SAM" id="MobiDB-lite"/>
    </source>
</evidence>
<dbReference type="InterPro" id="IPR006260">
    <property type="entry name" value="TonB/TolA_C"/>
</dbReference>
<dbReference type="PANTHER" id="PTHR33446:SF2">
    <property type="entry name" value="PROTEIN TONB"/>
    <property type="match status" value="1"/>
</dbReference>
<dbReference type="PROSITE" id="PS52015">
    <property type="entry name" value="TONB_CTD"/>
    <property type="match status" value="1"/>
</dbReference>
<keyword evidence="3" id="KW-0813">Transport</keyword>
<dbReference type="NCBIfam" id="TIGR01352">
    <property type="entry name" value="tonB_Cterm"/>
    <property type="match status" value="1"/>
</dbReference>
<evidence type="ECO:0000256" key="2">
    <source>
        <dbReference type="ARBA" id="ARBA00006555"/>
    </source>
</evidence>
<evidence type="ECO:0000259" key="12">
    <source>
        <dbReference type="PROSITE" id="PS52015"/>
    </source>
</evidence>
<evidence type="ECO:0000313" key="14">
    <source>
        <dbReference type="Proteomes" id="UP001256588"/>
    </source>
</evidence>
<protein>
    <submittedName>
        <fullName evidence="13">Protein TonB</fullName>
    </submittedName>
</protein>
<evidence type="ECO:0000256" key="6">
    <source>
        <dbReference type="ARBA" id="ARBA00022692"/>
    </source>
</evidence>
<feature type="domain" description="TonB C-terminal" evidence="12">
    <location>
        <begin position="90"/>
        <end position="183"/>
    </location>
</feature>
<evidence type="ECO:0000256" key="1">
    <source>
        <dbReference type="ARBA" id="ARBA00004383"/>
    </source>
</evidence>
<dbReference type="RefSeq" id="WP_310233538.1">
    <property type="nucleotide sequence ID" value="NZ_JAVDWO010000004.1"/>
</dbReference>
<reference evidence="13 14" key="1">
    <citation type="submission" date="2023-07" db="EMBL/GenBank/DDBJ databases">
        <title>Sorghum-associated microbial communities from plants grown in Nebraska, USA.</title>
        <authorList>
            <person name="Schachtman D."/>
        </authorList>
    </citation>
    <scope>NUCLEOTIDE SEQUENCE [LARGE SCALE GENOMIC DNA]</scope>
    <source>
        <strain evidence="13 14">4099</strain>
    </source>
</reference>
<accession>A0ABU1XWJ2</accession>
<keyword evidence="4" id="KW-1003">Cell membrane</keyword>
<keyword evidence="9 11" id="KW-0472">Membrane</keyword>
<dbReference type="InterPro" id="IPR037682">
    <property type="entry name" value="TonB_C"/>
</dbReference>
<evidence type="ECO:0000256" key="11">
    <source>
        <dbReference type="SAM" id="Phobius"/>
    </source>
</evidence>
<dbReference type="Gene3D" id="3.30.1150.10">
    <property type="match status" value="1"/>
</dbReference>
<keyword evidence="6 11" id="KW-0812">Transmembrane</keyword>
<dbReference type="InterPro" id="IPR051045">
    <property type="entry name" value="TonB-dependent_transducer"/>
</dbReference>
<organism evidence="13 14">
    <name type="scientific">Luteimonas terrae</name>
    <dbReference type="NCBI Taxonomy" id="1530191"/>
    <lineage>
        <taxon>Bacteria</taxon>
        <taxon>Pseudomonadati</taxon>
        <taxon>Pseudomonadota</taxon>
        <taxon>Gammaproteobacteria</taxon>
        <taxon>Lysobacterales</taxon>
        <taxon>Lysobacteraceae</taxon>
        <taxon>Luteimonas</taxon>
    </lineage>
</organism>
<keyword evidence="8 11" id="KW-1133">Transmembrane helix</keyword>
<evidence type="ECO:0000313" key="13">
    <source>
        <dbReference type="EMBL" id="MDR7192446.1"/>
    </source>
</evidence>
<comment type="subcellular location">
    <subcellularLocation>
        <location evidence="1">Cell inner membrane</location>
        <topology evidence="1">Single-pass membrane protein</topology>
        <orientation evidence="1">Periplasmic side</orientation>
    </subcellularLocation>
</comment>
<dbReference type="EMBL" id="JAVDWO010000004">
    <property type="protein sequence ID" value="MDR7192446.1"/>
    <property type="molecule type" value="Genomic_DNA"/>
</dbReference>
<evidence type="ECO:0000256" key="5">
    <source>
        <dbReference type="ARBA" id="ARBA00022519"/>
    </source>
</evidence>
<gene>
    <name evidence="13" type="ORF">J2W68_001160</name>
</gene>
<feature type="region of interest" description="Disordered" evidence="10">
    <location>
        <begin position="1"/>
        <end position="26"/>
    </location>
</feature>
<evidence type="ECO:0000256" key="8">
    <source>
        <dbReference type="ARBA" id="ARBA00022989"/>
    </source>
</evidence>
<comment type="caution">
    <text evidence="13">The sequence shown here is derived from an EMBL/GenBank/DDBJ whole genome shotgun (WGS) entry which is preliminary data.</text>
</comment>